<organism evidence="2 3">
    <name type="scientific">Fusicatenibacter saccharivorans</name>
    <dbReference type="NCBI Taxonomy" id="1150298"/>
    <lineage>
        <taxon>Bacteria</taxon>
        <taxon>Bacillati</taxon>
        <taxon>Bacillota</taxon>
        <taxon>Clostridia</taxon>
        <taxon>Lachnospirales</taxon>
        <taxon>Lachnospiraceae</taxon>
        <taxon>Fusicatenibacter</taxon>
    </lineage>
</organism>
<accession>A0A174F0J8</accession>
<dbReference type="RefSeq" id="WP_022461744.1">
    <property type="nucleotide sequence ID" value="NZ_CABJFB010000002.1"/>
</dbReference>
<dbReference type="Proteomes" id="UP000095706">
    <property type="component" value="Unassembled WGS sequence"/>
</dbReference>
<gene>
    <name evidence="2" type="ORF">ERS852406_01948</name>
</gene>
<feature type="domain" description="DUF1540" evidence="1">
    <location>
        <begin position="5"/>
        <end position="42"/>
    </location>
</feature>
<proteinExistence type="predicted"/>
<name>A0A174F0J8_9FIRM</name>
<protein>
    <submittedName>
        <fullName evidence="2">Domain of Uncharacterized Function (DUF1540)</fullName>
    </submittedName>
</protein>
<reference evidence="2 3" key="1">
    <citation type="submission" date="2015-09" db="EMBL/GenBank/DDBJ databases">
        <authorList>
            <consortium name="Pathogen Informatics"/>
        </authorList>
    </citation>
    <scope>NUCLEOTIDE SEQUENCE [LARGE SCALE GENOMIC DNA]</scope>
    <source>
        <strain evidence="2 3">2789STDY5608849</strain>
    </source>
</reference>
<dbReference type="AlphaFoldDB" id="A0A174F0J8"/>
<evidence type="ECO:0000259" key="1">
    <source>
        <dbReference type="Pfam" id="PF07561"/>
    </source>
</evidence>
<feature type="domain" description="DUF1540" evidence="1">
    <location>
        <begin position="63"/>
        <end position="101"/>
    </location>
</feature>
<dbReference type="EMBL" id="CYYV01000009">
    <property type="protein sequence ID" value="CUO43231.1"/>
    <property type="molecule type" value="Genomic_DNA"/>
</dbReference>
<dbReference type="Pfam" id="PF07561">
    <property type="entry name" value="DUF1540"/>
    <property type="match status" value="2"/>
</dbReference>
<evidence type="ECO:0000313" key="2">
    <source>
        <dbReference type="EMBL" id="CUO43231.1"/>
    </source>
</evidence>
<dbReference type="InterPro" id="IPR011437">
    <property type="entry name" value="DUF1540"/>
</dbReference>
<sequence>MPALSCSAMTCVYNQNELCSKGDIRVGGSEAKSSMETCCESFKERGEGTMFNSTGCGCTKIGVDCKAQNCTFNDNCKCEAGDIHIAGDSACSCQETECSSFRCGCGR</sequence>
<evidence type="ECO:0000313" key="3">
    <source>
        <dbReference type="Proteomes" id="UP000095706"/>
    </source>
</evidence>